<keyword evidence="2" id="KW-0067">ATP-binding</keyword>
<dbReference type="InterPro" id="IPR001789">
    <property type="entry name" value="Sig_transdc_resp-reg_receiver"/>
</dbReference>
<dbReference type="SMART" id="SM00382">
    <property type="entry name" value="AAA"/>
    <property type="match status" value="1"/>
</dbReference>
<dbReference type="STRING" id="349163.Acry_2958"/>
<dbReference type="GO" id="GO:0000160">
    <property type="term" value="P:phosphorelay signal transduction system"/>
    <property type="evidence" value="ECO:0007669"/>
    <property type="project" value="UniProtKB-KW"/>
</dbReference>
<dbReference type="Gene3D" id="1.10.10.60">
    <property type="entry name" value="Homeodomain-like"/>
    <property type="match status" value="1"/>
</dbReference>
<keyword evidence="8" id="KW-0597">Phosphoprotein</keyword>
<sequence length="472" mass="51122">MSEPTVPEPSLLIVEDDPGLRRQYRWAFPGRTVLVAGDRDQAIDQARRARPEVAIIDLGLPPDPDGISEGLAILDALFRELPAIKVIVATGNGRRENALLAIGRGAHDFFEKPVDIEILRIIVDRAFRLAALERENRRLSNMVGPSPLPRVIAGSETMLKTCRTIEKLAPATAPVLLLGESGTGKEILARALHDLGPRADGPFIAINCGAIPEPLLESELFGHEKGAFTGAIKQTPGRIELAQGGTLFLDEIGDLPLALQVKLLRFLQEGVIERVGGRRPIPIDARIVSATHQDLDGLVAAGRFRLDLLFRLNIVSVRIPPLRERGGDAVLLARFFLRRFAQDQNRQGLAFSEAAIAALMRHGWPGNVRELENRVRRAVIMAEGQQIEAADLDLADGALAPLPDLRSARREAEREAVQLALARADGSMVAAAKLLGISRPTLYALIDSLGLSDDVRADRAADAADPSGPDEP</sequence>
<evidence type="ECO:0000256" key="4">
    <source>
        <dbReference type="ARBA" id="ARBA00023015"/>
    </source>
</evidence>
<feature type="domain" description="Response regulatory" evidence="10">
    <location>
        <begin position="10"/>
        <end position="127"/>
    </location>
</feature>
<dbReference type="InterPro" id="IPR011006">
    <property type="entry name" value="CheY-like_superfamily"/>
</dbReference>
<dbReference type="SUPFAM" id="SSF52540">
    <property type="entry name" value="P-loop containing nucleoside triphosphate hydrolases"/>
    <property type="match status" value="1"/>
</dbReference>
<feature type="domain" description="Sigma-54 factor interaction" evidence="9">
    <location>
        <begin position="151"/>
        <end position="380"/>
    </location>
</feature>
<dbReference type="PRINTS" id="PR01590">
    <property type="entry name" value="HTHFIS"/>
</dbReference>
<dbReference type="InterPro" id="IPR058031">
    <property type="entry name" value="AAA_lid_NorR"/>
</dbReference>
<accession>A5G2R6</accession>
<dbReference type="InterPro" id="IPR002078">
    <property type="entry name" value="Sigma_54_int"/>
</dbReference>
<dbReference type="SUPFAM" id="SSF46689">
    <property type="entry name" value="Homeodomain-like"/>
    <property type="match status" value="1"/>
</dbReference>
<dbReference type="Pfam" id="PF02954">
    <property type="entry name" value="HTH_8"/>
    <property type="match status" value="1"/>
</dbReference>
<dbReference type="InterPro" id="IPR009057">
    <property type="entry name" value="Homeodomain-like_sf"/>
</dbReference>
<keyword evidence="6" id="KW-0010">Activator</keyword>
<dbReference type="InterPro" id="IPR025944">
    <property type="entry name" value="Sigma_54_int_dom_CS"/>
</dbReference>
<evidence type="ECO:0000259" key="10">
    <source>
        <dbReference type="PROSITE" id="PS50110"/>
    </source>
</evidence>
<dbReference type="GO" id="GO:0005524">
    <property type="term" value="F:ATP binding"/>
    <property type="evidence" value="ECO:0007669"/>
    <property type="project" value="UniProtKB-KW"/>
</dbReference>
<dbReference type="InterPro" id="IPR027417">
    <property type="entry name" value="P-loop_NTPase"/>
</dbReference>
<dbReference type="InterPro" id="IPR025943">
    <property type="entry name" value="Sigma_54_int_dom_ATP-bd_2"/>
</dbReference>
<dbReference type="PANTHER" id="PTHR32071:SF113">
    <property type="entry name" value="ALGINATE BIOSYNTHESIS TRANSCRIPTIONAL REGULATORY PROTEIN ALGB"/>
    <property type="match status" value="1"/>
</dbReference>
<dbReference type="Gene3D" id="1.10.8.60">
    <property type="match status" value="1"/>
</dbReference>
<keyword evidence="12" id="KW-1185">Reference proteome</keyword>
<dbReference type="InterPro" id="IPR003593">
    <property type="entry name" value="AAA+_ATPase"/>
</dbReference>
<keyword evidence="3" id="KW-0902">Two-component regulatory system</keyword>
<evidence type="ECO:0000256" key="3">
    <source>
        <dbReference type="ARBA" id="ARBA00023012"/>
    </source>
</evidence>
<feature type="modified residue" description="4-aspartylphosphate" evidence="8">
    <location>
        <position position="57"/>
    </location>
</feature>
<dbReference type="eggNOG" id="COG2204">
    <property type="taxonomic scope" value="Bacteria"/>
</dbReference>
<protein>
    <submittedName>
        <fullName evidence="11">Two component, sigma54 specific, transcriptional regulator, Fis family</fullName>
    </submittedName>
</protein>
<evidence type="ECO:0000256" key="1">
    <source>
        <dbReference type="ARBA" id="ARBA00022741"/>
    </source>
</evidence>
<dbReference type="PROSITE" id="PS50045">
    <property type="entry name" value="SIGMA54_INTERACT_4"/>
    <property type="match status" value="1"/>
</dbReference>
<keyword evidence="1" id="KW-0547">Nucleotide-binding</keyword>
<evidence type="ECO:0000259" key="9">
    <source>
        <dbReference type="PROSITE" id="PS50045"/>
    </source>
</evidence>
<dbReference type="Pfam" id="PF00158">
    <property type="entry name" value="Sigma54_activat"/>
    <property type="match status" value="1"/>
</dbReference>
<evidence type="ECO:0000313" key="12">
    <source>
        <dbReference type="Proteomes" id="UP000000245"/>
    </source>
</evidence>
<dbReference type="KEGG" id="acr:Acry_2958"/>
<evidence type="ECO:0000256" key="6">
    <source>
        <dbReference type="ARBA" id="ARBA00023159"/>
    </source>
</evidence>
<dbReference type="Pfam" id="PF00072">
    <property type="entry name" value="Response_reg"/>
    <property type="match status" value="1"/>
</dbReference>
<dbReference type="InterPro" id="IPR002197">
    <property type="entry name" value="HTH_Fis"/>
</dbReference>
<reference evidence="11 12" key="1">
    <citation type="submission" date="2007-05" db="EMBL/GenBank/DDBJ databases">
        <title>Complete sequence of chromosome of Acidiphilium cryptum JF-5.</title>
        <authorList>
            <consortium name="US DOE Joint Genome Institute"/>
            <person name="Copeland A."/>
            <person name="Lucas S."/>
            <person name="Lapidus A."/>
            <person name="Barry K."/>
            <person name="Detter J.C."/>
            <person name="Glavina del Rio T."/>
            <person name="Hammon N."/>
            <person name="Israni S."/>
            <person name="Dalin E."/>
            <person name="Tice H."/>
            <person name="Pitluck S."/>
            <person name="Sims D."/>
            <person name="Brettin T."/>
            <person name="Bruce D."/>
            <person name="Han C."/>
            <person name="Schmutz J."/>
            <person name="Larimer F."/>
            <person name="Land M."/>
            <person name="Hauser L."/>
            <person name="Kyrpides N."/>
            <person name="Kim E."/>
            <person name="Magnuson T."/>
            <person name="Richardson P."/>
        </authorList>
    </citation>
    <scope>NUCLEOTIDE SEQUENCE [LARGE SCALE GENOMIC DNA]</scope>
    <source>
        <strain evidence="11 12">JF-5</strain>
    </source>
</reference>
<dbReference type="Proteomes" id="UP000000245">
    <property type="component" value="Chromosome"/>
</dbReference>
<dbReference type="CDD" id="cd00009">
    <property type="entry name" value="AAA"/>
    <property type="match status" value="1"/>
</dbReference>
<dbReference type="Pfam" id="PF25601">
    <property type="entry name" value="AAA_lid_14"/>
    <property type="match status" value="1"/>
</dbReference>
<dbReference type="SMART" id="SM00448">
    <property type="entry name" value="REC"/>
    <property type="match status" value="1"/>
</dbReference>
<evidence type="ECO:0000256" key="5">
    <source>
        <dbReference type="ARBA" id="ARBA00023125"/>
    </source>
</evidence>
<evidence type="ECO:0000256" key="7">
    <source>
        <dbReference type="ARBA" id="ARBA00023163"/>
    </source>
</evidence>
<keyword evidence="4" id="KW-0805">Transcription regulation</keyword>
<keyword evidence="7" id="KW-0804">Transcription</keyword>
<dbReference type="GO" id="GO:0006355">
    <property type="term" value="P:regulation of DNA-templated transcription"/>
    <property type="evidence" value="ECO:0007669"/>
    <property type="project" value="InterPro"/>
</dbReference>
<dbReference type="RefSeq" id="WP_007423615.1">
    <property type="nucleotide sequence ID" value="NC_009484.1"/>
</dbReference>
<name>A5G2R6_ACICJ</name>
<dbReference type="HOGENOM" id="CLU_000445_0_4_5"/>
<dbReference type="Gene3D" id="3.40.50.300">
    <property type="entry name" value="P-loop containing nucleotide triphosphate hydrolases"/>
    <property type="match status" value="1"/>
</dbReference>
<evidence type="ECO:0000256" key="8">
    <source>
        <dbReference type="PROSITE-ProRule" id="PRU00169"/>
    </source>
</evidence>
<proteinExistence type="predicted"/>
<dbReference type="FunFam" id="3.40.50.300:FF:000006">
    <property type="entry name" value="DNA-binding transcriptional regulator NtrC"/>
    <property type="match status" value="1"/>
</dbReference>
<dbReference type="SUPFAM" id="SSF52172">
    <property type="entry name" value="CheY-like"/>
    <property type="match status" value="1"/>
</dbReference>
<dbReference type="CDD" id="cd00156">
    <property type="entry name" value="REC"/>
    <property type="match status" value="1"/>
</dbReference>
<dbReference type="InterPro" id="IPR025662">
    <property type="entry name" value="Sigma_54_int_dom_ATP-bd_1"/>
</dbReference>
<dbReference type="Gene3D" id="3.40.50.2300">
    <property type="match status" value="1"/>
</dbReference>
<dbReference type="PROSITE" id="PS50110">
    <property type="entry name" value="RESPONSE_REGULATORY"/>
    <property type="match status" value="1"/>
</dbReference>
<dbReference type="EMBL" id="CP000697">
    <property type="protein sequence ID" value="ABQ32148.1"/>
    <property type="molecule type" value="Genomic_DNA"/>
</dbReference>
<dbReference type="GO" id="GO:0043565">
    <property type="term" value="F:sequence-specific DNA binding"/>
    <property type="evidence" value="ECO:0007669"/>
    <property type="project" value="InterPro"/>
</dbReference>
<dbReference type="PROSITE" id="PS00676">
    <property type="entry name" value="SIGMA54_INTERACT_2"/>
    <property type="match status" value="1"/>
</dbReference>
<dbReference type="AlphaFoldDB" id="A5G2R6"/>
<dbReference type="NCBIfam" id="TIGR02915">
    <property type="entry name" value="PEP_resp_reg"/>
    <property type="match status" value="1"/>
</dbReference>
<organism evidence="11 12">
    <name type="scientific">Acidiphilium cryptum (strain JF-5)</name>
    <dbReference type="NCBI Taxonomy" id="349163"/>
    <lineage>
        <taxon>Bacteria</taxon>
        <taxon>Pseudomonadati</taxon>
        <taxon>Pseudomonadota</taxon>
        <taxon>Alphaproteobacteria</taxon>
        <taxon>Acetobacterales</taxon>
        <taxon>Acidocellaceae</taxon>
        <taxon>Acidiphilium</taxon>
    </lineage>
</organism>
<evidence type="ECO:0000256" key="2">
    <source>
        <dbReference type="ARBA" id="ARBA00022840"/>
    </source>
</evidence>
<keyword evidence="5" id="KW-0238">DNA-binding</keyword>
<evidence type="ECO:0000313" key="11">
    <source>
        <dbReference type="EMBL" id="ABQ32148.1"/>
    </source>
</evidence>
<dbReference type="InterPro" id="IPR014264">
    <property type="entry name" value="PEP-CTERM_resp_reg"/>
</dbReference>
<dbReference type="PROSITE" id="PS00675">
    <property type="entry name" value="SIGMA54_INTERACT_1"/>
    <property type="match status" value="1"/>
</dbReference>
<gene>
    <name evidence="11" type="ordered locus">Acry_2958</name>
</gene>
<dbReference type="PANTHER" id="PTHR32071">
    <property type="entry name" value="TRANSCRIPTIONAL REGULATORY PROTEIN"/>
    <property type="match status" value="1"/>
</dbReference>
<dbReference type="PROSITE" id="PS00688">
    <property type="entry name" value="SIGMA54_INTERACT_3"/>
    <property type="match status" value="1"/>
</dbReference>